<dbReference type="GeneID" id="64868664"/>
<dbReference type="Proteomes" id="UP000295044">
    <property type="component" value="Segment"/>
</dbReference>
<name>A0A482JA61_9CAUD</name>
<protein>
    <submittedName>
        <fullName evidence="1">Uncharacterized protein</fullName>
    </submittedName>
</protein>
<evidence type="ECO:0000313" key="1">
    <source>
        <dbReference type="EMBL" id="QBP29059.1"/>
    </source>
</evidence>
<organism evidence="1 2">
    <name type="scientific">Mycobacterium phage Scorpia</name>
    <dbReference type="NCBI Taxonomy" id="2517968"/>
    <lineage>
        <taxon>Viruses</taxon>
        <taxon>Duplodnaviria</taxon>
        <taxon>Heunggongvirae</taxon>
        <taxon>Uroviricota</taxon>
        <taxon>Caudoviricetes</taxon>
        <taxon>Benedictvirus</taxon>
        <taxon>Benedictvirus scorpia</taxon>
    </lineage>
</organism>
<keyword evidence="2" id="KW-1185">Reference proteome</keyword>
<sequence length="83" mass="9453">MSTFQTKFNGAFKKLLIESGVTDVDEVVSVEEDTFYGGYCATCAYEEQIVRVHYIDKYGAAQSYTFWESLSCLINSLLKEWPS</sequence>
<dbReference type="RefSeq" id="YP_010060771.1">
    <property type="nucleotide sequence ID" value="NC_054775.1"/>
</dbReference>
<reference evidence="2" key="1">
    <citation type="submission" date="2019-02" db="EMBL/GenBank/DDBJ databases">
        <authorList>
            <person name="Wiggin Z.P."/>
            <person name="Wolyniak M.J."/>
            <person name="Aull H.G."/>
            <person name="Garlena R.A."/>
            <person name="Russell D.A."/>
            <person name="Pope W.H."/>
            <person name="Jacobs-Sera D."/>
            <person name="Hatfull G.F."/>
        </authorList>
    </citation>
    <scope>NUCLEOTIDE SEQUENCE [LARGE SCALE GENOMIC DNA]</scope>
</reference>
<evidence type="ECO:0000313" key="2">
    <source>
        <dbReference type="Proteomes" id="UP000295044"/>
    </source>
</evidence>
<gene>
    <name evidence="1" type="primary">60</name>
    <name evidence="1" type="ORF">SEA_SCORPIA_60</name>
</gene>
<dbReference type="EMBL" id="MK494091">
    <property type="protein sequence ID" value="QBP29059.1"/>
    <property type="molecule type" value="Genomic_DNA"/>
</dbReference>
<dbReference type="KEGG" id="vg:64868664"/>
<proteinExistence type="predicted"/>
<accession>A0A482JA61</accession>